<dbReference type="InterPro" id="IPR002893">
    <property type="entry name" value="Znf_MYND"/>
</dbReference>
<dbReference type="Gene3D" id="1.10.220.160">
    <property type="match status" value="1"/>
</dbReference>
<evidence type="ECO:0000256" key="10">
    <source>
        <dbReference type="PROSITE-ProRule" id="PRU00134"/>
    </source>
</evidence>
<keyword evidence="3" id="KW-0949">S-adenosyl-L-methionine</keyword>
<dbReference type="CDD" id="cd10536">
    <property type="entry name" value="SET_SMYD4"/>
    <property type="match status" value="1"/>
</dbReference>
<evidence type="ECO:0000256" key="2">
    <source>
        <dbReference type="ARBA" id="ARBA00022679"/>
    </source>
</evidence>
<dbReference type="Gene3D" id="1.25.40.10">
    <property type="entry name" value="Tetratricopeptide repeat domain"/>
    <property type="match status" value="1"/>
</dbReference>
<dbReference type="PROSITE" id="PS50865">
    <property type="entry name" value="ZF_MYND_2"/>
    <property type="match status" value="1"/>
</dbReference>
<dbReference type="SUPFAM" id="SSF144232">
    <property type="entry name" value="HIT/MYND zinc finger-like"/>
    <property type="match status" value="1"/>
</dbReference>
<dbReference type="SUPFAM" id="SSF82199">
    <property type="entry name" value="SET domain"/>
    <property type="match status" value="1"/>
</dbReference>
<dbReference type="Pfam" id="PF00856">
    <property type="entry name" value="SET"/>
    <property type="match status" value="1"/>
</dbReference>
<dbReference type="InterPro" id="IPR046341">
    <property type="entry name" value="SET_dom_sf"/>
</dbReference>
<proteinExistence type="predicted"/>
<comment type="caution">
    <text evidence="13">The sequence shown here is derived from an EMBL/GenBank/DDBJ whole genome shotgun (WGS) entry which is preliminary data.</text>
</comment>
<dbReference type="GO" id="GO:0008170">
    <property type="term" value="F:N-methyltransferase activity"/>
    <property type="evidence" value="ECO:0007669"/>
    <property type="project" value="UniProtKB-ARBA"/>
</dbReference>
<evidence type="ECO:0000259" key="11">
    <source>
        <dbReference type="PROSITE" id="PS50280"/>
    </source>
</evidence>
<organism evidence="13">
    <name type="scientific">Menopon gallinae</name>
    <name type="common">poultry shaft louse</name>
    <dbReference type="NCBI Taxonomy" id="328185"/>
    <lineage>
        <taxon>Eukaryota</taxon>
        <taxon>Metazoa</taxon>
        <taxon>Ecdysozoa</taxon>
        <taxon>Arthropoda</taxon>
        <taxon>Hexapoda</taxon>
        <taxon>Insecta</taxon>
        <taxon>Pterygota</taxon>
        <taxon>Neoptera</taxon>
        <taxon>Paraneoptera</taxon>
        <taxon>Psocodea</taxon>
        <taxon>Troctomorpha</taxon>
        <taxon>Phthiraptera</taxon>
        <taxon>Amblycera</taxon>
        <taxon>Menoponidae</taxon>
        <taxon>Menopon</taxon>
    </lineage>
</organism>
<evidence type="ECO:0000256" key="1">
    <source>
        <dbReference type="ARBA" id="ARBA00022603"/>
    </source>
</evidence>
<dbReference type="PANTHER" id="PTHR46165:SF7">
    <property type="entry name" value="SET AND MYND DOMAIN-CONTAINING PROTEIN 4"/>
    <property type="match status" value="1"/>
</dbReference>
<sequence length="590" mass="67924">MNVVKTDVLKEFQKLKSDEERIRFVDKEVIPQNQLNIEWIENGKDLKEAKELKEKGNKAFAKGNDREALKLYTESLMKMPQDSESDLAIVFANRSACLYRMNKFESAITDIENALALNYPKDLRYKVHERKAKCLLAEQRHDEAITEFRTTLQALDDSKLETQKKMKMQTDIQIMLGVMTKPKTKSGHLNVLKPRKETKGEPEPQLCTPHHKVYRSACEKLDVRKEADVGRYAIAAKDIHPGEVLLIEKPYCSVLLGELSRTHCQHCFNRTLAPFPCRTCSGVAFCSKKCQEEANSSYHKYECPVLSTVYSSGASVTVLMALRIITQSPLNFFLNLRSALSNDTKEFEVYNSSDYEALYHLVRHEQLRQNRDFFERTIMAWFLLQCLKKAKYFPTDADEHFIGGLILRHLQFLQFNAHEIFEMELKKGQKLDKSRTVFIGGGIYPTLSLFNHSCDPGVVRYFRGSTVVVRAIKTIGKGEIVAENYGPIFTITKREERRSKLKLQYWFDCQCIACKEDWPSFDGMDNNVFRFRCNAKSDDGRKVNDCRNVIAVPDNTNQVMVRCLSCGQHTNLLMGFKTLKVRIFSLNLSV</sequence>
<evidence type="ECO:0000313" key="13">
    <source>
        <dbReference type="EMBL" id="KAL0276412.1"/>
    </source>
</evidence>
<dbReference type="EMBL" id="JARGDH010000002">
    <property type="protein sequence ID" value="KAL0276412.1"/>
    <property type="molecule type" value="Genomic_DNA"/>
</dbReference>
<dbReference type="GO" id="GO:0032259">
    <property type="term" value="P:methylation"/>
    <property type="evidence" value="ECO:0007669"/>
    <property type="project" value="UniProtKB-KW"/>
</dbReference>
<evidence type="ECO:0000256" key="3">
    <source>
        <dbReference type="ARBA" id="ARBA00022691"/>
    </source>
</evidence>
<dbReference type="GO" id="GO:0008757">
    <property type="term" value="F:S-adenosylmethionine-dependent methyltransferase activity"/>
    <property type="evidence" value="ECO:0007669"/>
    <property type="project" value="UniProtKB-ARBA"/>
</dbReference>
<keyword evidence="2" id="KW-0808">Transferase</keyword>
<dbReference type="GO" id="GO:0042826">
    <property type="term" value="F:histone deacetylase binding"/>
    <property type="evidence" value="ECO:0007669"/>
    <property type="project" value="TreeGrafter"/>
</dbReference>
<dbReference type="GO" id="GO:0008276">
    <property type="term" value="F:protein methyltransferase activity"/>
    <property type="evidence" value="ECO:0007669"/>
    <property type="project" value="UniProtKB-ARBA"/>
</dbReference>
<accession>A0AAW2I411</accession>
<keyword evidence="6" id="KW-0862">Zinc</keyword>
<dbReference type="PROSITE" id="PS50280">
    <property type="entry name" value="SET"/>
    <property type="match status" value="1"/>
</dbReference>
<dbReference type="InterPro" id="IPR001214">
    <property type="entry name" value="SET_dom"/>
</dbReference>
<dbReference type="PANTHER" id="PTHR46165">
    <property type="entry name" value="SET AND MYND DOMAIN-CONTAINING PROTEIN 4"/>
    <property type="match status" value="1"/>
</dbReference>
<protein>
    <recommendedName>
        <fullName evidence="8">Protein-lysine N-methyltransferase SMYD4</fullName>
    </recommendedName>
    <alternativeName>
        <fullName evidence="9">SET and MYND domain-containing protein 4</fullName>
    </alternativeName>
</protein>
<evidence type="ECO:0000256" key="5">
    <source>
        <dbReference type="ARBA" id="ARBA00022771"/>
    </source>
</evidence>
<evidence type="ECO:0000256" key="6">
    <source>
        <dbReference type="ARBA" id="ARBA00022833"/>
    </source>
</evidence>
<gene>
    <name evidence="13" type="ORF">PYX00_003995</name>
</gene>
<comment type="function">
    <text evidence="7">Protein-lysine N-methyltransferase. Monomethylates PRMT5, modulating its transcriptional activity. May also act as a histone methyltransferase. Plays a critical role in cardiac development. Acts as a key epigenetic regulator of gene expression during cardiac development via its dual activities as a methyltransferase and negative regulator of HDAC1.</text>
</comment>
<dbReference type="Gene3D" id="2.170.270.10">
    <property type="entry name" value="SET domain"/>
    <property type="match status" value="1"/>
</dbReference>
<dbReference type="InterPro" id="IPR011990">
    <property type="entry name" value="TPR-like_helical_dom_sf"/>
</dbReference>
<keyword evidence="1" id="KW-0489">Methyltransferase</keyword>
<dbReference type="InterPro" id="IPR052097">
    <property type="entry name" value="SET-MYND_domain_protein"/>
</dbReference>
<reference evidence="13" key="1">
    <citation type="journal article" date="2024" name="Gigascience">
        <title>Chromosome-level genome of the poultry shaft louse Menopon gallinae provides insight into the host-switching and adaptive evolution of parasitic lice.</title>
        <authorList>
            <person name="Xu Y."/>
            <person name="Ma L."/>
            <person name="Liu S."/>
            <person name="Liang Y."/>
            <person name="Liu Q."/>
            <person name="He Z."/>
            <person name="Tian L."/>
            <person name="Duan Y."/>
            <person name="Cai W."/>
            <person name="Li H."/>
            <person name="Song F."/>
        </authorList>
    </citation>
    <scope>NUCLEOTIDE SEQUENCE</scope>
    <source>
        <strain evidence="13">Cailab_2023a</strain>
    </source>
</reference>
<evidence type="ECO:0000256" key="8">
    <source>
        <dbReference type="ARBA" id="ARBA00093635"/>
    </source>
</evidence>
<dbReference type="AlphaFoldDB" id="A0AAW2I411"/>
<feature type="domain" description="MYND-type" evidence="12">
    <location>
        <begin position="264"/>
        <end position="303"/>
    </location>
</feature>
<evidence type="ECO:0000256" key="4">
    <source>
        <dbReference type="ARBA" id="ARBA00022723"/>
    </source>
</evidence>
<keyword evidence="5 10" id="KW-0863">Zinc-finger</keyword>
<dbReference type="SUPFAM" id="SSF48452">
    <property type="entry name" value="TPR-like"/>
    <property type="match status" value="1"/>
</dbReference>
<dbReference type="GO" id="GO:0005634">
    <property type="term" value="C:nucleus"/>
    <property type="evidence" value="ECO:0007669"/>
    <property type="project" value="TreeGrafter"/>
</dbReference>
<dbReference type="GO" id="GO:0005737">
    <property type="term" value="C:cytoplasm"/>
    <property type="evidence" value="ECO:0007669"/>
    <property type="project" value="TreeGrafter"/>
</dbReference>
<dbReference type="Pfam" id="PF01753">
    <property type="entry name" value="zf-MYND"/>
    <property type="match status" value="1"/>
</dbReference>
<evidence type="ECO:0000259" key="12">
    <source>
        <dbReference type="PROSITE" id="PS50865"/>
    </source>
</evidence>
<feature type="domain" description="SET" evidence="11">
    <location>
        <begin position="219"/>
        <end position="486"/>
    </location>
</feature>
<dbReference type="InterPro" id="IPR019734">
    <property type="entry name" value="TPR_rpt"/>
</dbReference>
<keyword evidence="4" id="KW-0479">Metal-binding</keyword>
<dbReference type="Gene3D" id="6.10.140.2220">
    <property type="match status" value="1"/>
</dbReference>
<dbReference type="SMART" id="SM00028">
    <property type="entry name" value="TPR"/>
    <property type="match status" value="3"/>
</dbReference>
<dbReference type="InterPro" id="IPR044421">
    <property type="entry name" value="SMYD4_SET"/>
</dbReference>
<evidence type="ECO:0000256" key="9">
    <source>
        <dbReference type="ARBA" id="ARBA00093680"/>
    </source>
</evidence>
<evidence type="ECO:0000256" key="7">
    <source>
        <dbReference type="ARBA" id="ARBA00093423"/>
    </source>
</evidence>
<dbReference type="GO" id="GO:0008270">
    <property type="term" value="F:zinc ion binding"/>
    <property type="evidence" value="ECO:0007669"/>
    <property type="project" value="UniProtKB-KW"/>
</dbReference>
<name>A0AAW2I411_9NEOP</name>